<reference evidence="6 7" key="1">
    <citation type="submission" date="2016-09" db="EMBL/GenBank/DDBJ databases">
        <title>Acidihalobacter prosperus V6 (DSM14174).</title>
        <authorList>
            <person name="Khaleque H.N."/>
            <person name="Ramsay J.P."/>
            <person name="Murphy R.J.T."/>
            <person name="Kaksonen A.H."/>
            <person name="Boxall N.J."/>
            <person name="Watkin E.L.J."/>
        </authorList>
    </citation>
    <scope>NUCLEOTIDE SEQUENCE [LARGE SCALE GENOMIC DNA]</scope>
    <source>
        <strain evidence="6 7">V6</strain>
    </source>
</reference>
<sequence length="221" mass="24916">MKVENWLSLFPALDVIDNEVKTLLLNQTSLVHLEKGQVVFTSGSDCNRYLLVRSGRIRVQQVSRLGREITLYHIHDGEACILTTACLFARKPYPAMAITEVNTDVAVLPLHAFERAIAFSPDFRKFVMQAYGDRLTDMLMLIEEVVFTRLDVRLARKLLAMASSSGSIVGTHQELATELGSVREVVSRTLAEFERRGLIRRGIRTVDIIDWRALEVLAEDG</sequence>
<dbReference type="InterPro" id="IPR036388">
    <property type="entry name" value="WH-like_DNA-bd_sf"/>
</dbReference>
<dbReference type="InterPro" id="IPR018490">
    <property type="entry name" value="cNMP-bd_dom_sf"/>
</dbReference>
<keyword evidence="1" id="KW-0805">Transcription regulation</keyword>
<dbReference type="AlphaFoldDB" id="A0A1D8KBH4"/>
<feature type="domain" description="Cyclic nucleotide-binding" evidence="4">
    <location>
        <begin position="12"/>
        <end position="134"/>
    </location>
</feature>
<dbReference type="Proteomes" id="UP000095342">
    <property type="component" value="Chromosome"/>
</dbReference>
<dbReference type="PROSITE" id="PS50042">
    <property type="entry name" value="CNMP_BINDING_3"/>
    <property type="match status" value="1"/>
</dbReference>
<protein>
    <recommendedName>
        <fullName evidence="8">Crp/Fnr family transcriptional regulator</fullName>
    </recommendedName>
</protein>
<evidence type="ECO:0000313" key="6">
    <source>
        <dbReference type="EMBL" id="AOV18286.1"/>
    </source>
</evidence>
<dbReference type="PROSITE" id="PS51063">
    <property type="entry name" value="HTH_CRP_2"/>
    <property type="match status" value="1"/>
</dbReference>
<dbReference type="InterPro" id="IPR012318">
    <property type="entry name" value="HTH_CRP"/>
</dbReference>
<feature type="domain" description="HTH crp-type" evidence="5">
    <location>
        <begin position="148"/>
        <end position="212"/>
    </location>
</feature>
<dbReference type="CDD" id="cd00038">
    <property type="entry name" value="CAP_ED"/>
    <property type="match status" value="1"/>
</dbReference>
<keyword evidence="2" id="KW-0238">DNA-binding</keyword>
<dbReference type="GO" id="GO:0003700">
    <property type="term" value="F:DNA-binding transcription factor activity"/>
    <property type="evidence" value="ECO:0007669"/>
    <property type="project" value="TreeGrafter"/>
</dbReference>
<dbReference type="InterPro" id="IPR036390">
    <property type="entry name" value="WH_DNA-bd_sf"/>
</dbReference>
<dbReference type="PANTHER" id="PTHR24567">
    <property type="entry name" value="CRP FAMILY TRANSCRIPTIONAL REGULATORY PROTEIN"/>
    <property type="match status" value="1"/>
</dbReference>
<dbReference type="SUPFAM" id="SSF51206">
    <property type="entry name" value="cAMP-binding domain-like"/>
    <property type="match status" value="1"/>
</dbReference>
<keyword evidence="3" id="KW-0804">Transcription</keyword>
<keyword evidence="7" id="KW-1185">Reference proteome</keyword>
<evidence type="ECO:0000256" key="1">
    <source>
        <dbReference type="ARBA" id="ARBA00023015"/>
    </source>
</evidence>
<gene>
    <name evidence="6" type="ORF">BJI67_15540</name>
</gene>
<evidence type="ECO:0008006" key="8">
    <source>
        <dbReference type="Google" id="ProtNLM"/>
    </source>
</evidence>
<dbReference type="Gene3D" id="1.10.10.10">
    <property type="entry name" value="Winged helix-like DNA-binding domain superfamily/Winged helix DNA-binding domain"/>
    <property type="match status" value="1"/>
</dbReference>
<evidence type="ECO:0000313" key="7">
    <source>
        <dbReference type="Proteomes" id="UP000095342"/>
    </source>
</evidence>
<dbReference type="SMART" id="SM00419">
    <property type="entry name" value="HTH_CRP"/>
    <property type="match status" value="1"/>
</dbReference>
<dbReference type="InterPro" id="IPR014710">
    <property type="entry name" value="RmlC-like_jellyroll"/>
</dbReference>
<evidence type="ECO:0000259" key="4">
    <source>
        <dbReference type="PROSITE" id="PS50042"/>
    </source>
</evidence>
<organism evidence="6 7">
    <name type="scientific">Acidihalobacter aeolianus</name>
    <dbReference type="NCBI Taxonomy" id="2792603"/>
    <lineage>
        <taxon>Bacteria</taxon>
        <taxon>Pseudomonadati</taxon>
        <taxon>Pseudomonadota</taxon>
        <taxon>Gammaproteobacteria</taxon>
        <taxon>Chromatiales</taxon>
        <taxon>Ectothiorhodospiraceae</taxon>
        <taxon>Acidihalobacter</taxon>
    </lineage>
</organism>
<accession>A0A1D8KBH4</accession>
<evidence type="ECO:0000256" key="3">
    <source>
        <dbReference type="ARBA" id="ARBA00023163"/>
    </source>
</evidence>
<name>A0A1D8KBH4_9GAMM</name>
<proteinExistence type="predicted"/>
<dbReference type="SUPFAM" id="SSF46785">
    <property type="entry name" value="Winged helix' DNA-binding domain"/>
    <property type="match status" value="1"/>
</dbReference>
<dbReference type="Gene3D" id="2.60.120.10">
    <property type="entry name" value="Jelly Rolls"/>
    <property type="match status" value="1"/>
</dbReference>
<evidence type="ECO:0000256" key="2">
    <source>
        <dbReference type="ARBA" id="ARBA00023125"/>
    </source>
</evidence>
<dbReference type="Pfam" id="PF00027">
    <property type="entry name" value="cNMP_binding"/>
    <property type="match status" value="1"/>
</dbReference>
<dbReference type="InterPro" id="IPR050397">
    <property type="entry name" value="Env_Response_Regulators"/>
</dbReference>
<dbReference type="GO" id="GO:0003677">
    <property type="term" value="F:DNA binding"/>
    <property type="evidence" value="ECO:0007669"/>
    <property type="project" value="UniProtKB-KW"/>
</dbReference>
<evidence type="ECO:0000259" key="5">
    <source>
        <dbReference type="PROSITE" id="PS51063"/>
    </source>
</evidence>
<dbReference type="GO" id="GO:0005829">
    <property type="term" value="C:cytosol"/>
    <property type="evidence" value="ECO:0007669"/>
    <property type="project" value="TreeGrafter"/>
</dbReference>
<dbReference type="EMBL" id="CP017448">
    <property type="protein sequence ID" value="AOV18286.1"/>
    <property type="molecule type" value="Genomic_DNA"/>
</dbReference>
<dbReference type="InterPro" id="IPR000595">
    <property type="entry name" value="cNMP-bd_dom"/>
</dbReference>
<dbReference type="Pfam" id="PF13545">
    <property type="entry name" value="HTH_Crp_2"/>
    <property type="match status" value="1"/>
</dbReference>
<dbReference type="PANTHER" id="PTHR24567:SF74">
    <property type="entry name" value="HTH-TYPE TRANSCRIPTIONAL REGULATOR ARCR"/>
    <property type="match status" value="1"/>
</dbReference>
<dbReference type="KEGG" id="aaeo:BJI67_15540"/>